<reference evidence="2 3" key="1">
    <citation type="submission" date="2014-07" db="EMBL/GenBank/DDBJ databases">
        <title>Genome of Chryseobacterium formosense LMG 24722.</title>
        <authorList>
            <person name="Pipes S.E."/>
            <person name="Stropko S.J."/>
            <person name="Newman J.D."/>
        </authorList>
    </citation>
    <scope>NUCLEOTIDE SEQUENCE [LARGE SCALE GENOMIC DNA]</scope>
    <source>
        <strain evidence="2 3">LMG 24722</strain>
    </source>
</reference>
<keyword evidence="1" id="KW-1133">Transmembrane helix</keyword>
<dbReference type="Proteomes" id="UP000028713">
    <property type="component" value="Unassembled WGS sequence"/>
</dbReference>
<dbReference type="Gene3D" id="3.30.530.20">
    <property type="match status" value="1"/>
</dbReference>
<proteinExistence type="predicted"/>
<protein>
    <recommendedName>
        <fullName evidence="4">Polyketide cyclase</fullName>
    </recommendedName>
</protein>
<keyword evidence="3" id="KW-1185">Reference proteome</keyword>
<dbReference type="AlphaFoldDB" id="A0A085YYP6"/>
<feature type="transmembrane region" description="Helical" evidence="1">
    <location>
        <begin position="7"/>
        <end position="26"/>
    </location>
</feature>
<dbReference type="RefSeq" id="WP_034679660.1">
    <property type="nucleotide sequence ID" value="NZ_FPAP01000008.1"/>
</dbReference>
<dbReference type="InterPro" id="IPR023393">
    <property type="entry name" value="START-like_dom_sf"/>
</dbReference>
<comment type="caution">
    <text evidence="2">The sequence shown here is derived from an EMBL/GenBank/DDBJ whole genome shotgun (WGS) entry which is preliminary data.</text>
</comment>
<keyword evidence="1" id="KW-0472">Membrane</keyword>
<dbReference type="CDD" id="cd07818">
    <property type="entry name" value="SRPBCC_1"/>
    <property type="match status" value="1"/>
</dbReference>
<gene>
    <name evidence="2" type="ORF">IX39_20105</name>
</gene>
<evidence type="ECO:0000313" key="3">
    <source>
        <dbReference type="Proteomes" id="UP000028713"/>
    </source>
</evidence>
<evidence type="ECO:0008006" key="4">
    <source>
        <dbReference type="Google" id="ProtNLM"/>
    </source>
</evidence>
<dbReference type="Pfam" id="PF10604">
    <property type="entry name" value="Polyketide_cyc2"/>
    <property type="match status" value="1"/>
</dbReference>
<evidence type="ECO:0000256" key="1">
    <source>
        <dbReference type="SAM" id="Phobius"/>
    </source>
</evidence>
<accession>A0A085YYP6</accession>
<keyword evidence="1" id="KW-0812">Transmembrane</keyword>
<dbReference type="STRING" id="236814.IX39_20105"/>
<sequence>MKTILKIIGGIILLFLIYAIIAMLAFGENYHYEKSVVMNAPKEKVWQQISTMKAFNEWNPWMKLDKNMTVTYTGNPGEVGDKYCWDSKNDDAGAGCQEIKELVTNERQKTEMIFKRPFEGQAISDIVLTSEGNSTKVTWSMDTKQETWMKIMRPMMDYQMGKSYEEGLNNLKALVEK</sequence>
<name>A0A085YYP6_9FLAO</name>
<dbReference type="eggNOG" id="COG1670">
    <property type="taxonomic scope" value="Bacteria"/>
</dbReference>
<dbReference type="SUPFAM" id="SSF55961">
    <property type="entry name" value="Bet v1-like"/>
    <property type="match status" value="1"/>
</dbReference>
<dbReference type="InterPro" id="IPR019587">
    <property type="entry name" value="Polyketide_cyclase/dehydratase"/>
</dbReference>
<dbReference type="EMBL" id="JPRP01000006">
    <property type="protein sequence ID" value="KFE97309.1"/>
    <property type="molecule type" value="Genomic_DNA"/>
</dbReference>
<organism evidence="2 3">
    <name type="scientific">Chryseobacterium formosense</name>
    <dbReference type="NCBI Taxonomy" id="236814"/>
    <lineage>
        <taxon>Bacteria</taxon>
        <taxon>Pseudomonadati</taxon>
        <taxon>Bacteroidota</taxon>
        <taxon>Flavobacteriia</taxon>
        <taxon>Flavobacteriales</taxon>
        <taxon>Weeksellaceae</taxon>
        <taxon>Chryseobacterium group</taxon>
        <taxon>Chryseobacterium</taxon>
    </lineage>
</organism>
<evidence type="ECO:0000313" key="2">
    <source>
        <dbReference type="EMBL" id="KFE97309.1"/>
    </source>
</evidence>